<evidence type="ECO:0000313" key="2">
    <source>
        <dbReference type="EMBL" id="HJC86010.1"/>
    </source>
</evidence>
<reference evidence="2" key="1">
    <citation type="journal article" date="2021" name="PeerJ">
        <title>Extensive microbial diversity within the chicken gut microbiome revealed by metagenomics and culture.</title>
        <authorList>
            <person name="Gilroy R."/>
            <person name="Ravi A."/>
            <person name="Getino M."/>
            <person name="Pursley I."/>
            <person name="Horton D.L."/>
            <person name="Alikhan N.F."/>
            <person name="Baker D."/>
            <person name="Gharbi K."/>
            <person name="Hall N."/>
            <person name="Watson M."/>
            <person name="Adriaenssens E.M."/>
            <person name="Foster-Nyarko E."/>
            <person name="Jarju S."/>
            <person name="Secka A."/>
            <person name="Antonio M."/>
            <person name="Oren A."/>
            <person name="Chaudhuri R.R."/>
            <person name="La Ragione R."/>
            <person name="Hildebrand F."/>
            <person name="Pallen M.J."/>
        </authorList>
    </citation>
    <scope>NUCLEOTIDE SEQUENCE</scope>
    <source>
        <strain evidence="2">ChiHjej13B12-4958</strain>
    </source>
</reference>
<dbReference type="Proteomes" id="UP000823858">
    <property type="component" value="Unassembled WGS sequence"/>
</dbReference>
<gene>
    <name evidence="2" type="ORF">H9751_10810</name>
</gene>
<dbReference type="InterPro" id="IPR027417">
    <property type="entry name" value="P-loop_NTPase"/>
</dbReference>
<sequence length="322" mass="37326">MEGMPNIQGSLFRLTKEQYDAIMAVIRDSNPATEQGAPDPYTTEKFLEEVYTTAEQHDRMINVLRRKKNIILQGAPGVGKTFAAKRLAWSMMGEKATHRTQLVQFHQNYSYEDFMLDYKPADSGFELKKGVFYSFCEKARQQPDLEFFFIIDEINRGNMSKIFGDLLMLIENDYRGTEATLAYGDLSFSVPENVHIIGMMNTADRSLSIIDYALRRRFSFIEMEPGFQTDGFKRNQARLNEPVLDRLLSTVEELNHRIAEDPSLGRGFRIGHSYFCGQDSVDLDWLRSVVEFDIVPMLEEYWFDDEEKVSDWTSRLQRALHP</sequence>
<dbReference type="SMART" id="SM00382">
    <property type="entry name" value="AAA"/>
    <property type="match status" value="1"/>
</dbReference>
<dbReference type="PANTHER" id="PTHR37291:SF1">
    <property type="entry name" value="TYPE IV METHYL-DIRECTED RESTRICTION ENZYME ECOKMCRB SUBUNIT"/>
    <property type="match status" value="1"/>
</dbReference>
<dbReference type="InterPro" id="IPR011704">
    <property type="entry name" value="ATPase_dyneun-rel_AAA"/>
</dbReference>
<accession>A0A9D2TR24</accession>
<dbReference type="CDD" id="cd00009">
    <property type="entry name" value="AAA"/>
    <property type="match status" value="1"/>
</dbReference>
<dbReference type="GO" id="GO:0016887">
    <property type="term" value="F:ATP hydrolysis activity"/>
    <property type="evidence" value="ECO:0007669"/>
    <property type="project" value="InterPro"/>
</dbReference>
<dbReference type="Gene3D" id="3.40.50.300">
    <property type="entry name" value="P-loop containing nucleotide triphosphate hydrolases"/>
    <property type="match status" value="1"/>
</dbReference>
<protein>
    <submittedName>
        <fullName evidence="2">AAA family ATPase</fullName>
    </submittedName>
</protein>
<dbReference type="AlphaFoldDB" id="A0A9D2TR24"/>
<dbReference type="GO" id="GO:0005524">
    <property type="term" value="F:ATP binding"/>
    <property type="evidence" value="ECO:0007669"/>
    <property type="project" value="InterPro"/>
</dbReference>
<dbReference type="SUPFAM" id="SSF52540">
    <property type="entry name" value="P-loop containing nucleoside triphosphate hydrolases"/>
    <property type="match status" value="1"/>
</dbReference>
<organism evidence="2 3">
    <name type="scientific">Candidatus Corynebacterium faecigallinarum</name>
    <dbReference type="NCBI Taxonomy" id="2838528"/>
    <lineage>
        <taxon>Bacteria</taxon>
        <taxon>Bacillati</taxon>
        <taxon>Actinomycetota</taxon>
        <taxon>Actinomycetes</taxon>
        <taxon>Mycobacteriales</taxon>
        <taxon>Corynebacteriaceae</taxon>
        <taxon>Corynebacterium</taxon>
    </lineage>
</organism>
<dbReference type="Pfam" id="PF07728">
    <property type="entry name" value="AAA_5"/>
    <property type="match status" value="1"/>
</dbReference>
<proteinExistence type="predicted"/>
<dbReference type="InterPro" id="IPR052934">
    <property type="entry name" value="Methyl-DNA_Rec/Restrict_Enz"/>
</dbReference>
<evidence type="ECO:0000259" key="1">
    <source>
        <dbReference type="SMART" id="SM00382"/>
    </source>
</evidence>
<dbReference type="EMBL" id="DWVP01000024">
    <property type="protein sequence ID" value="HJC86010.1"/>
    <property type="molecule type" value="Genomic_DNA"/>
</dbReference>
<comment type="caution">
    <text evidence="2">The sequence shown here is derived from an EMBL/GenBank/DDBJ whole genome shotgun (WGS) entry which is preliminary data.</text>
</comment>
<reference evidence="2" key="2">
    <citation type="submission" date="2021-04" db="EMBL/GenBank/DDBJ databases">
        <authorList>
            <person name="Gilroy R."/>
        </authorList>
    </citation>
    <scope>NUCLEOTIDE SEQUENCE</scope>
    <source>
        <strain evidence="2">ChiHjej13B12-4958</strain>
    </source>
</reference>
<feature type="domain" description="AAA+ ATPase" evidence="1">
    <location>
        <begin position="66"/>
        <end position="224"/>
    </location>
</feature>
<dbReference type="InterPro" id="IPR003593">
    <property type="entry name" value="AAA+_ATPase"/>
</dbReference>
<name>A0A9D2TR24_9CORY</name>
<dbReference type="PANTHER" id="PTHR37291">
    <property type="entry name" value="5-METHYLCYTOSINE-SPECIFIC RESTRICTION ENZYME B"/>
    <property type="match status" value="1"/>
</dbReference>
<evidence type="ECO:0000313" key="3">
    <source>
        <dbReference type="Proteomes" id="UP000823858"/>
    </source>
</evidence>